<evidence type="ECO:0000259" key="1">
    <source>
        <dbReference type="Pfam" id="PF08241"/>
    </source>
</evidence>
<dbReference type="EMBL" id="CP002738">
    <property type="protein sequence ID" value="AEG01640.1"/>
    <property type="molecule type" value="Genomic_DNA"/>
</dbReference>
<dbReference type="Gene3D" id="3.40.50.150">
    <property type="entry name" value="Vaccinia Virus protein VP39"/>
    <property type="match status" value="1"/>
</dbReference>
<dbReference type="CDD" id="cd02440">
    <property type="entry name" value="AdoMet_MTases"/>
    <property type="match status" value="1"/>
</dbReference>
<dbReference type="AlphaFoldDB" id="G0A5D4"/>
<protein>
    <submittedName>
        <fullName evidence="2">Methyltransferase type 11</fullName>
    </submittedName>
</protein>
<organism evidence="2 3">
    <name type="scientific">Methylomonas methanica (strain DSM 25384 / MC09)</name>
    <dbReference type="NCBI Taxonomy" id="857087"/>
    <lineage>
        <taxon>Bacteria</taxon>
        <taxon>Pseudomonadati</taxon>
        <taxon>Pseudomonadota</taxon>
        <taxon>Gammaproteobacteria</taxon>
        <taxon>Methylococcales</taxon>
        <taxon>Methylococcaceae</taxon>
        <taxon>Methylomonas</taxon>
    </lineage>
</organism>
<evidence type="ECO:0000313" key="2">
    <source>
        <dbReference type="EMBL" id="AEG01640.1"/>
    </source>
</evidence>
<reference key="2">
    <citation type="submission" date="2011-05" db="EMBL/GenBank/DDBJ databases">
        <title>Complete genome sequence of the aerobic marine methanotroph Methylomonas methanica MC09.</title>
        <authorList>
            <person name="Boden R."/>
            <person name="Cunliffe M."/>
            <person name="Scanlan J."/>
            <person name="Moussard H."/>
            <person name="Kits K.D."/>
            <person name="Klotz M."/>
            <person name="Jetten M."/>
            <person name="Vuilleumier S."/>
            <person name="Han J."/>
            <person name="Peters L."/>
            <person name="Mikhailova N."/>
            <person name="Teshima H."/>
            <person name="Tapia R."/>
            <person name="Kyrpides N."/>
            <person name="Ivanova N."/>
            <person name="Pagani I."/>
            <person name="Cheng J.-F."/>
            <person name="Goodwin L."/>
            <person name="Han C."/>
            <person name="Hauser L."/>
            <person name="Land M."/>
            <person name="Lapidus A."/>
            <person name="Lucas S."/>
            <person name="Pitluck S."/>
            <person name="Woyke T."/>
            <person name="Stein L.Y."/>
            <person name="Murrell C."/>
        </authorList>
    </citation>
    <scope>NUCLEOTIDE SEQUENCE</scope>
    <source>
        <strain>MC09</strain>
    </source>
</reference>
<gene>
    <name evidence="2" type="ordered locus">Metme_3268</name>
</gene>
<sequence>MSNSLSGYTVDAERLIPAFEAISATDVLAHVLDFLPREPSRIIDIGAGTGRDVAWLASHGHRLTAVEPVEQFRKAGRLLHPSSLVQWIDDSLPHLHQALESRGTFDLVLLIAVWQHLTPEERQISMTNMSKLLSRYGRLIMSIRHGPGSLDRECFPATVEETVYLACQSNLKVLAKRSAESVQPRNKAAGVTWTWLVLANS</sequence>
<dbReference type="OrthoDB" id="7348755at2"/>
<reference evidence="3" key="3">
    <citation type="submission" date="2011-05" db="EMBL/GenBank/DDBJ databases">
        <title>Complete sequence of Methylomonas methanica MC09.</title>
        <authorList>
            <consortium name="US DOE Joint Genome Institute"/>
            <person name="Lucas S."/>
            <person name="Han J."/>
            <person name="Lapidus A."/>
            <person name="Cheng J.-F."/>
            <person name="Goodwin L."/>
            <person name="Pitluck S."/>
            <person name="Peters L."/>
            <person name="Mikhailova N."/>
            <person name="Teshima H."/>
            <person name="Han C."/>
            <person name="Tapia R."/>
            <person name="Land M."/>
            <person name="Hauser L."/>
            <person name="Kyrpides N."/>
            <person name="Ivanova N."/>
            <person name="Pagani I."/>
            <person name="Stein L."/>
            <person name="Woyke T."/>
        </authorList>
    </citation>
    <scope>NUCLEOTIDE SEQUENCE [LARGE SCALE GENOMIC DNA]</scope>
    <source>
        <strain evidence="3">MC09</strain>
    </source>
</reference>
<evidence type="ECO:0000313" key="3">
    <source>
        <dbReference type="Proteomes" id="UP000008888"/>
    </source>
</evidence>
<name>G0A5D4_METMM</name>
<dbReference type="Pfam" id="PF08241">
    <property type="entry name" value="Methyltransf_11"/>
    <property type="match status" value="1"/>
</dbReference>
<dbReference type="KEGG" id="mmt:Metme_3268"/>
<dbReference type="HOGENOM" id="CLU_092062_0_0_6"/>
<proteinExistence type="predicted"/>
<keyword evidence="3" id="KW-1185">Reference proteome</keyword>
<dbReference type="InterPro" id="IPR013216">
    <property type="entry name" value="Methyltransf_11"/>
</dbReference>
<dbReference type="PANTHER" id="PTHR43861">
    <property type="entry name" value="TRANS-ACONITATE 2-METHYLTRANSFERASE-RELATED"/>
    <property type="match status" value="1"/>
</dbReference>
<feature type="domain" description="Methyltransferase type 11" evidence="1">
    <location>
        <begin position="43"/>
        <end position="141"/>
    </location>
</feature>
<dbReference type="GO" id="GO:0008757">
    <property type="term" value="F:S-adenosylmethionine-dependent methyltransferase activity"/>
    <property type="evidence" value="ECO:0007669"/>
    <property type="project" value="InterPro"/>
</dbReference>
<keyword evidence="2" id="KW-0489">Methyltransferase</keyword>
<accession>G0A5D4</accession>
<dbReference type="RefSeq" id="WP_013819867.1">
    <property type="nucleotide sequence ID" value="NC_015572.1"/>
</dbReference>
<dbReference type="STRING" id="857087.Metme_3268"/>
<dbReference type="SUPFAM" id="SSF53335">
    <property type="entry name" value="S-adenosyl-L-methionine-dependent methyltransferases"/>
    <property type="match status" value="1"/>
</dbReference>
<reference evidence="2 3" key="1">
    <citation type="journal article" date="2011" name="J. Bacteriol.">
        <title>Complete Genome Sequence of the Aerobic Marine Methanotroph Methylomonas methanica MC09.</title>
        <authorList>
            <person name="Boden R."/>
            <person name="Cunliffe M."/>
            <person name="Scanlan J."/>
            <person name="Moussard H."/>
            <person name="Kits K.D."/>
            <person name="Klotz M.G."/>
            <person name="Jetten M.S."/>
            <person name="Vuilleumier S."/>
            <person name="Han J."/>
            <person name="Peters L."/>
            <person name="Mikhailova N."/>
            <person name="Teshima H."/>
            <person name="Tapia R."/>
            <person name="Kyrpides N."/>
            <person name="Ivanova N."/>
            <person name="Pagani I."/>
            <person name="Cheng J.F."/>
            <person name="Goodwin L."/>
            <person name="Han C."/>
            <person name="Hauser L."/>
            <person name="Land M.L."/>
            <person name="Lapidus A."/>
            <person name="Lucas S."/>
            <person name="Pitluck S."/>
            <person name="Woyke T."/>
            <person name="Stein L."/>
            <person name="Murrell J.C."/>
        </authorList>
    </citation>
    <scope>NUCLEOTIDE SEQUENCE [LARGE SCALE GENOMIC DNA]</scope>
    <source>
        <strain evidence="2 3">MC09</strain>
    </source>
</reference>
<dbReference type="InterPro" id="IPR029063">
    <property type="entry name" value="SAM-dependent_MTases_sf"/>
</dbReference>
<dbReference type="Proteomes" id="UP000008888">
    <property type="component" value="Chromosome"/>
</dbReference>
<dbReference type="eggNOG" id="COG0500">
    <property type="taxonomic scope" value="Bacteria"/>
</dbReference>
<keyword evidence="2" id="KW-0808">Transferase</keyword>
<dbReference type="GO" id="GO:0032259">
    <property type="term" value="P:methylation"/>
    <property type="evidence" value="ECO:0007669"/>
    <property type="project" value="UniProtKB-KW"/>
</dbReference>